<dbReference type="Gene3D" id="2.160.20.120">
    <property type="match status" value="1"/>
</dbReference>
<name>A0A8J2V9J5_9FLAO</name>
<organism evidence="2 3">
    <name type="scientific">Planktosalinus lacus</name>
    <dbReference type="NCBI Taxonomy" id="1526573"/>
    <lineage>
        <taxon>Bacteria</taxon>
        <taxon>Pseudomonadati</taxon>
        <taxon>Bacteroidota</taxon>
        <taxon>Flavobacteriia</taxon>
        <taxon>Flavobacteriales</taxon>
        <taxon>Flavobacteriaceae</taxon>
        <taxon>Planktosalinus</taxon>
    </lineage>
</organism>
<evidence type="ECO:0000313" key="2">
    <source>
        <dbReference type="EMBL" id="GGD89506.1"/>
    </source>
</evidence>
<dbReference type="Pfam" id="PF10988">
    <property type="entry name" value="DUF2807"/>
    <property type="match status" value="1"/>
</dbReference>
<sequence>MIKNIFTYLTIAFFVTACDSDSSWNCIKATGAIVQEEIALETFEKLDVRHRVQLFVKQGAEQKVILETGENLKAKINFQVENGTLRIENGNNCNLVRDYGVTKVFVISPNITQIRNGSGLPLFSEGVLGFPTLALLSEDTAVEGDIHTVGDFHLQLDVQSLTIVANNKANFFLSGEAEMATFGLYSGDGRVEATNLIVQDLNIFQRSSNKMFLNPRQSIRGEIRGVGDVIAIFQPPVVEVEEFYTGRLIFE</sequence>
<protein>
    <recommendedName>
        <fullName evidence="1">Putative auto-transporter adhesin head GIN domain-containing protein</fullName>
    </recommendedName>
</protein>
<dbReference type="AlphaFoldDB" id="A0A8J2V9J5"/>
<dbReference type="RefSeq" id="WP_229741356.1">
    <property type="nucleotide sequence ID" value="NZ_BMGK01000004.1"/>
</dbReference>
<proteinExistence type="predicted"/>
<dbReference type="InterPro" id="IPR021255">
    <property type="entry name" value="DUF2807"/>
</dbReference>
<keyword evidence="3" id="KW-1185">Reference proteome</keyword>
<evidence type="ECO:0000313" key="3">
    <source>
        <dbReference type="Proteomes" id="UP000652231"/>
    </source>
</evidence>
<dbReference type="Proteomes" id="UP000652231">
    <property type="component" value="Unassembled WGS sequence"/>
</dbReference>
<dbReference type="EMBL" id="BMGK01000004">
    <property type="protein sequence ID" value="GGD89506.1"/>
    <property type="molecule type" value="Genomic_DNA"/>
</dbReference>
<feature type="domain" description="Putative auto-transporter adhesin head GIN" evidence="1">
    <location>
        <begin position="43"/>
        <end position="230"/>
    </location>
</feature>
<evidence type="ECO:0000259" key="1">
    <source>
        <dbReference type="Pfam" id="PF10988"/>
    </source>
</evidence>
<comment type="caution">
    <text evidence="2">The sequence shown here is derived from an EMBL/GenBank/DDBJ whole genome shotgun (WGS) entry which is preliminary data.</text>
</comment>
<accession>A0A8J2V9J5</accession>
<dbReference type="PROSITE" id="PS51257">
    <property type="entry name" value="PROKAR_LIPOPROTEIN"/>
    <property type="match status" value="1"/>
</dbReference>
<reference evidence="2" key="2">
    <citation type="submission" date="2020-09" db="EMBL/GenBank/DDBJ databases">
        <authorList>
            <person name="Sun Q."/>
            <person name="Zhou Y."/>
        </authorList>
    </citation>
    <scope>NUCLEOTIDE SEQUENCE</scope>
    <source>
        <strain evidence="2">CGMCC 1.12924</strain>
    </source>
</reference>
<reference evidence="2" key="1">
    <citation type="journal article" date="2014" name="Int. J. Syst. Evol. Microbiol.">
        <title>Complete genome sequence of Corynebacterium casei LMG S-19264T (=DSM 44701T), isolated from a smear-ripened cheese.</title>
        <authorList>
            <consortium name="US DOE Joint Genome Institute (JGI-PGF)"/>
            <person name="Walter F."/>
            <person name="Albersmeier A."/>
            <person name="Kalinowski J."/>
            <person name="Ruckert C."/>
        </authorList>
    </citation>
    <scope>NUCLEOTIDE SEQUENCE</scope>
    <source>
        <strain evidence="2">CGMCC 1.12924</strain>
    </source>
</reference>
<gene>
    <name evidence="2" type="ORF">GCM10011312_11770</name>
</gene>